<dbReference type="SUPFAM" id="SSF52518">
    <property type="entry name" value="Thiamin diphosphate-binding fold (THDP-binding)"/>
    <property type="match status" value="2"/>
</dbReference>
<dbReference type="PANTHER" id="PTHR18968">
    <property type="entry name" value="THIAMINE PYROPHOSPHATE ENZYMES"/>
    <property type="match status" value="1"/>
</dbReference>
<dbReference type="Pfam" id="PF00205">
    <property type="entry name" value="TPP_enzyme_M"/>
    <property type="match status" value="1"/>
</dbReference>
<dbReference type="Gene3D" id="3.40.50.1220">
    <property type="entry name" value="TPP-binding domain"/>
    <property type="match status" value="1"/>
</dbReference>
<feature type="domain" description="Thiamine pyrophosphate enzyme N-terminal TPP-binding" evidence="6">
    <location>
        <begin position="19"/>
        <end position="134"/>
    </location>
</feature>
<evidence type="ECO:0000259" key="6">
    <source>
        <dbReference type="Pfam" id="PF02776"/>
    </source>
</evidence>
<protein>
    <submittedName>
        <fullName evidence="7">Thiamine pyrophosphate-binding protein</fullName>
    </submittedName>
</protein>
<keyword evidence="2 3" id="KW-0786">Thiamine pyrophosphate</keyword>
<evidence type="ECO:0000313" key="9">
    <source>
        <dbReference type="Proteomes" id="UP000509782"/>
    </source>
</evidence>
<dbReference type="GO" id="GO:0009097">
    <property type="term" value="P:isoleucine biosynthetic process"/>
    <property type="evidence" value="ECO:0007669"/>
    <property type="project" value="TreeGrafter"/>
</dbReference>
<reference evidence="8 10" key="2">
    <citation type="submission" date="2024-05" db="EMBL/GenBank/DDBJ databases">
        <title>Achromobacter denitrificans. BP1, complete genome.</title>
        <authorList>
            <person name="Zhang B."/>
        </authorList>
    </citation>
    <scope>NUCLEOTIDE SEQUENCE [LARGE SCALE GENOMIC DNA]</scope>
    <source>
        <strain evidence="8 10">BP1</strain>
    </source>
</reference>
<dbReference type="InterPro" id="IPR012001">
    <property type="entry name" value="Thiamin_PyroP_enz_TPP-bd_dom"/>
</dbReference>
<dbReference type="Pfam" id="PF02776">
    <property type="entry name" value="TPP_enzyme_N"/>
    <property type="match status" value="1"/>
</dbReference>
<dbReference type="EMBL" id="CP154792">
    <property type="protein sequence ID" value="XAN18906.1"/>
    <property type="molecule type" value="Genomic_DNA"/>
</dbReference>
<evidence type="ECO:0000313" key="10">
    <source>
        <dbReference type="Proteomes" id="UP001446337"/>
    </source>
</evidence>
<reference evidence="7 9" key="1">
    <citation type="submission" date="2020-05" db="EMBL/GenBank/DDBJ databases">
        <title>FDA dAtabase for Regulatory Grade micrObial Sequences (FDA-ARGOS): Supporting development and validation of Infectious Disease Dx tests.</title>
        <authorList>
            <person name="Sproer C."/>
            <person name="Gronow S."/>
            <person name="Severitt S."/>
            <person name="Schroder I."/>
            <person name="Tallon L."/>
            <person name="Sadzewicz L."/>
            <person name="Zhao X."/>
            <person name="Vavikolanu K."/>
            <person name="Mehta A."/>
            <person name="Aluvathingal J."/>
            <person name="Nadendla S."/>
            <person name="Myers T."/>
            <person name="Yan Y."/>
            <person name="Sichtig H."/>
        </authorList>
    </citation>
    <scope>NUCLEOTIDE SEQUENCE [LARGE SCALE GENOMIC DNA]</scope>
    <source>
        <strain evidence="7 9">FDAARGOS_787</strain>
    </source>
</reference>
<evidence type="ECO:0000256" key="3">
    <source>
        <dbReference type="RuleBase" id="RU362132"/>
    </source>
</evidence>
<dbReference type="InterPro" id="IPR011766">
    <property type="entry name" value="TPP_enzyme_TPP-bd"/>
</dbReference>
<dbReference type="Pfam" id="PF02775">
    <property type="entry name" value="TPP_enzyme_C"/>
    <property type="match status" value="1"/>
</dbReference>
<dbReference type="InterPro" id="IPR045229">
    <property type="entry name" value="TPP_enz"/>
</dbReference>
<evidence type="ECO:0000313" key="7">
    <source>
        <dbReference type="EMBL" id="QKQ46943.1"/>
    </source>
</evidence>
<evidence type="ECO:0000259" key="4">
    <source>
        <dbReference type="Pfam" id="PF00205"/>
    </source>
</evidence>
<dbReference type="Proteomes" id="UP001446337">
    <property type="component" value="Chromosome"/>
</dbReference>
<accession>A0A427WNB3</accession>
<dbReference type="InterPro" id="IPR012000">
    <property type="entry name" value="Thiamin_PyroP_enz_cen_dom"/>
</dbReference>
<evidence type="ECO:0000256" key="2">
    <source>
        <dbReference type="ARBA" id="ARBA00023052"/>
    </source>
</evidence>
<dbReference type="PANTHER" id="PTHR18968:SF120">
    <property type="entry name" value="ACETOLACTATE SYNTHASE LARGE SUBUNIT"/>
    <property type="match status" value="1"/>
</dbReference>
<dbReference type="GO" id="GO:0005948">
    <property type="term" value="C:acetolactate synthase complex"/>
    <property type="evidence" value="ECO:0007669"/>
    <property type="project" value="TreeGrafter"/>
</dbReference>
<dbReference type="FunFam" id="3.40.50.970:FF:000007">
    <property type="entry name" value="Acetolactate synthase"/>
    <property type="match status" value="1"/>
</dbReference>
<dbReference type="OrthoDB" id="2254214at2"/>
<proteinExistence type="inferred from homology"/>
<feature type="domain" description="Thiamine pyrophosphate enzyme central" evidence="4">
    <location>
        <begin position="204"/>
        <end position="341"/>
    </location>
</feature>
<dbReference type="InterPro" id="IPR029061">
    <property type="entry name" value="THDP-binding"/>
</dbReference>
<dbReference type="GO" id="GO:0000287">
    <property type="term" value="F:magnesium ion binding"/>
    <property type="evidence" value="ECO:0007669"/>
    <property type="project" value="InterPro"/>
</dbReference>
<dbReference type="Proteomes" id="UP000509782">
    <property type="component" value="Chromosome"/>
</dbReference>
<dbReference type="NCBIfam" id="NF006052">
    <property type="entry name" value="PRK08199.1"/>
    <property type="match status" value="1"/>
</dbReference>
<keyword evidence="10" id="KW-1185">Reference proteome</keyword>
<evidence type="ECO:0000313" key="8">
    <source>
        <dbReference type="EMBL" id="XAN18906.1"/>
    </source>
</evidence>
<evidence type="ECO:0000259" key="5">
    <source>
        <dbReference type="Pfam" id="PF02775"/>
    </source>
</evidence>
<dbReference type="GO" id="GO:0030976">
    <property type="term" value="F:thiamine pyrophosphate binding"/>
    <property type="evidence" value="ECO:0007669"/>
    <property type="project" value="InterPro"/>
</dbReference>
<gene>
    <name evidence="8" type="ORF">AAIK43_12900</name>
    <name evidence="7" type="ORF">FOC81_09655</name>
</gene>
<dbReference type="RefSeq" id="WP_125284352.1">
    <property type="nucleotide sequence ID" value="NZ_CADIKP010000025.1"/>
</dbReference>
<sequence length="563" mass="59555">MNAHPNPSHPNPARQAVSAGRVLVESLALHGVERVFCVPGESYLEVLDALHGQDRIELIVAKHEGAAANMAEADGKLTGRPGICMVTRGPGATHASIGVHIAQQDSTPMILFIGQIARGHRGREAFQEVDYQEMFGAIAKLVIEIDDEHRMGELMAKAFHAAVSGRPGPVVVALPEDMLTAATAMPACRATPVAPSAVGADALQSVAAALAAARRPLLVVGGSAWSERGIADLRAFADAWRLPVACAFRRQDIFDNNAPNFVGHMSLGMSPALQAMIGEADVILSVGSRLGDISTGGYALIEPPRARQTLILSHADAAELGRVFQADVAIHAAPDAMAAALSTLAPAVPPGWDEWTSRGRAGFEAYTARKADRVPVAGVDLTEVMLHLNEALPADAVLTNGAGNYSVWLHRYYRYRAPRTELASTCGAMGYGLPAAIAAALRLKDRSVVCVAGDGCFLMYPQELATAVQYGARLIVLVVNNGMYGTIRMHQEREYPGRVSGTRLQGPDYVSLAKAFGAYAERVVDTADFAGAFERARAAGGVGLIELVTDPLQITPDKRLASA</sequence>
<dbReference type="CDD" id="cd07035">
    <property type="entry name" value="TPP_PYR_POX_like"/>
    <property type="match status" value="1"/>
</dbReference>
<dbReference type="SUPFAM" id="SSF52467">
    <property type="entry name" value="DHS-like NAD/FAD-binding domain"/>
    <property type="match status" value="1"/>
</dbReference>
<dbReference type="EMBL" id="CP054569">
    <property type="protein sequence ID" value="QKQ46943.1"/>
    <property type="molecule type" value="Genomic_DNA"/>
</dbReference>
<dbReference type="InterPro" id="IPR029035">
    <property type="entry name" value="DHS-like_NAD/FAD-binding_dom"/>
</dbReference>
<dbReference type="CDD" id="cd00568">
    <property type="entry name" value="TPP_enzymes"/>
    <property type="match status" value="1"/>
</dbReference>
<dbReference type="GO" id="GO:0003984">
    <property type="term" value="F:acetolactate synthase activity"/>
    <property type="evidence" value="ECO:0007669"/>
    <property type="project" value="TreeGrafter"/>
</dbReference>
<dbReference type="GO" id="GO:0009099">
    <property type="term" value="P:L-valine biosynthetic process"/>
    <property type="evidence" value="ECO:0007669"/>
    <property type="project" value="TreeGrafter"/>
</dbReference>
<organism evidence="7 9">
    <name type="scientific">Achromobacter denitrificans</name>
    <name type="common">Alcaligenes denitrificans</name>
    <dbReference type="NCBI Taxonomy" id="32002"/>
    <lineage>
        <taxon>Bacteria</taxon>
        <taxon>Pseudomonadati</taxon>
        <taxon>Pseudomonadota</taxon>
        <taxon>Betaproteobacteria</taxon>
        <taxon>Burkholderiales</taxon>
        <taxon>Alcaligenaceae</taxon>
        <taxon>Achromobacter</taxon>
    </lineage>
</organism>
<evidence type="ECO:0000256" key="1">
    <source>
        <dbReference type="ARBA" id="ARBA00007812"/>
    </source>
</evidence>
<name>A0A427WNB3_ACHDE</name>
<comment type="similarity">
    <text evidence="1 3">Belongs to the TPP enzyme family.</text>
</comment>
<dbReference type="Gene3D" id="3.40.50.970">
    <property type="match status" value="2"/>
</dbReference>
<dbReference type="GO" id="GO:0050660">
    <property type="term" value="F:flavin adenine dinucleotide binding"/>
    <property type="evidence" value="ECO:0007669"/>
    <property type="project" value="TreeGrafter"/>
</dbReference>
<dbReference type="AlphaFoldDB" id="A0A427WNB3"/>
<feature type="domain" description="Thiamine pyrophosphate enzyme TPP-binding" evidence="5">
    <location>
        <begin position="401"/>
        <end position="546"/>
    </location>
</feature>